<feature type="transmembrane region" description="Helical" evidence="1">
    <location>
        <begin position="288"/>
        <end position="308"/>
    </location>
</feature>
<keyword evidence="1" id="KW-0472">Membrane</keyword>
<feature type="transmembrane region" description="Helical" evidence="1">
    <location>
        <begin position="257"/>
        <end position="276"/>
    </location>
</feature>
<protein>
    <submittedName>
        <fullName evidence="2">Uncharacterized protein</fullName>
    </submittedName>
</protein>
<feature type="transmembrane region" description="Helical" evidence="1">
    <location>
        <begin position="51"/>
        <end position="73"/>
    </location>
</feature>
<keyword evidence="1" id="KW-1133">Transmembrane helix</keyword>
<gene>
    <name evidence="2" type="ORF">STSP1_01299</name>
</gene>
<dbReference type="RefSeq" id="WP_161491645.1">
    <property type="nucleotide sequence ID" value="NZ_CP021023.1"/>
</dbReference>
<dbReference type="Proteomes" id="UP000193334">
    <property type="component" value="Chromosome"/>
</dbReference>
<dbReference type="AlphaFoldDB" id="A0A1W6LMC8"/>
<proteinExistence type="predicted"/>
<reference evidence="3" key="1">
    <citation type="submission" date="2017-04" db="EMBL/GenBank/DDBJ databases">
        <title>Comparative genomics and description of representatives of a novel lineage of planctomycetes thriving in anoxic sediments.</title>
        <authorList>
            <person name="Spring S."/>
            <person name="Bunk B."/>
            <person name="Sproer C."/>
        </authorList>
    </citation>
    <scope>NUCLEOTIDE SEQUENCE [LARGE SCALE GENOMIC DNA]</scope>
    <source>
        <strain evidence="3">ST-PulAB-D4</strain>
    </source>
</reference>
<dbReference type="KEGG" id="pbp:STSP1_01299"/>
<accession>A0A1W6LMC8</accession>
<sequence length="426" mass="45801">MTDADNNQSIPNMPQEKRGRSLEIWYKILFSLLLLTPAALLLLAFAVAGSLFIYIIFAILFGLLCIAVLCLALKKKNQIQSEGGAVRKDEFAIPGLITPAVCFISLAAVFAGTFLMETGIYSLGSDWRIGQVGRSVTLYSNNHNGRFPDADKWCDQLIESQGEGSLMYQKENANCPFALNENALTLGKDAPDDMVLIFPAKEGWNSSGGLELFQADSGSYFVKVFLAGGKTETIRPKDAENLRWSIDDKMNIPEPPAYASTSIGALICLSAAGVFLRKRSVYLRRRAGLAAFITVLSAGAGAGFAALAEMIFYSQHVRNYGIGWAAGGAAGIAAGAVFTGLLCKWKSESPEGFKLMGWATAAGALTGLLASSAAHLILMAAYDFFLPHPIMFASPFGTYSGLLLGGLSIVFLQELPRKNTQSIEQQ</sequence>
<feature type="transmembrane region" description="Helical" evidence="1">
    <location>
        <begin position="320"/>
        <end position="343"/>
    </location>
</feature>
<feature type="transmembrane region" description="Helical" evidence="1">
    <location>
        <begin position="355"/>
        <end position="378"/>
    </location>
</feature>
<evidence type="ECO:0000256" key="1">
    <source>
        <dbReference type="SAM" id="Phobius"/>
    </source>
</evidence>
<dbReference type="STRING" id="1941349.STSP1_01299"/>
<evidence type="ECO:0000313" key="2">
    <source>
        <dbReference type="EMBL" id="ARN56906.1"/>
    </source>
</evidence>
<evidence type="ECO:0000313" key="3">
    <source>
        <dbReference type="Proteomes" id="UP000193334"/>
    </source>
</evidence>
<keyword evidence="1" id="KW-0812">Transmembrane</keyword>
<dbReference type="EMBL" id="CP021023">
    <property type="protein sequence ID" value="ARN56906.1"/>
    <property type="molecule type" value="Genomic_DNA"/>
</dbReference>
<feature type="transmembrane region" description="Helical" evidence="1">
    <location>
        <begin position="93"/>
        <end position="116"/>
    </location>
</feature>
<organism evidence="2 3">
    <name type="scientific">Sedimentisphaera salicampi</name>
    <dbReference type="NCBI Taxonomy" id="1941349"/>
    <lineage>
        <taxon>Bacteria</taxon>
        <taxon>Pseudomonadati</taxon>
        <taxon>Planctomycetota</taxon>
        <taxon>Phycisphaerae</taxon>
        <taxon>Sedimentisphaerales</taxon>
        <taxon>Sedimentisphaeraceae</taxon>
        <taxon>Sedimentisphaera</taxon>
    </lineage>
</organism>
<keyword evidence="3" id="KW-1185">Reference proteome</keyword>
<name>A0A1W6LMC8_9BACT</name>
<feature type="transmembrane region" description="Helical" evidence="1">
    <location>
        <begin position="24"/>
        <end position="45"/>
    </location>
</feature>
<feature type="transmembrane region" description="Helical" evidence="1">
    <location>
        <begin position="390"/>
        <end position="412"/>
    </location>
</feature>